<sequence>MLKKLTSDKPHTWDHMIPAVVFAYRGVPNTTIGVPPFTFMYGRQVHTSAYIVADICAGKDKTPEEFAFVLTHTKDMFTMIKETTQLAHKHSQTRLKQYIDAKQKPPAFWNFNKGDELVVLSRRDS</sequence>
<accession>A0AAV4GBD0</accession>
<dbReference type="InterPro" id="IPR036397">
    <property type="entry name" value="RNaseH_sf"/>
</dbReference>
<protein>
    <recommendedName>
        <fullName evidence="3">Reverse transcriptase/retrotransposon-derived protein RNase H-like domain-containing protein</fullName>
    </recommendedName>
</protein>
<evidence type="ECO:0000313" key="2">
    <source>
        <dbReference type="Proteomes" id="UP000762676"/>
    </source>
</evidence>
<name>A0AAV4GBD0_9GAST</name>
<proteinExistence type="predicted"/>
<dbReference type="Gene3D" id="3.30.420.10">
    <property type="entry name" value="Ribonuclease H-like superfamily/Ribonuclease H"/>
    <property type="match status" value="1"/>
</dbReference>
<comment type="caution">
    <text evidence="1">The sequence shown here is derived from an EMBL/GenBank/DDBJ whole genome shotgun (WGS) entry which is preliminary data.</text>
</comment>
<keyword evidence="2" id="KW-1185">Reference proteome</keyword>
<evidence type="ECO:0008006" key="3">
    <source>
        <dbReference type="Google" id="ProtNLM"/>
    </source>
</evidence>
<gene>
    <name evidence="1" type="ORF">ElyMa_005956700</name>
</gene>
<dbReference type="GO" id="GO:0003676">
    <property type="term" value="F:nucleic acid binding"/>
    <property type="evidence" value="ECO:0007669"/>
    <property type="project" value="InterPro"/>
</dbReference>
<reference evidence="1 2" key="1">
    <citation type="journal article" date="2021" name="Elife">
        <title>Chloroplast acquisition without the gene transfer in kleptoplastic sea slugs, Plakobranchus ocellatus.</title>
        <authorList>
            <person name="Maeda T."/>
            <person name="Takahashi S."/>
            <person name="Yoshida T."/>
            <person name="Shimamura S."/>
            <person name="Takaki Y."/>
            <person name="Nagai Y."/>
            <person name="Toyoda A."/>
            <person name="Suzuki Y."/>
            <person name="Arimoto A."/>
            <person name="Ishii H."/>
            <person name="Satoh N."/>
            <person name="Nishiyama T."/>
            <person name="Hasebe M."/>
            <person name="Maruyama T."/>
            <person name="Minagawa J."/>
            <person name="Obokata J."/>
            <person name="Shigenobu S."/>
        </authorList>
    </citation>
    <scope>NUCLEOTIDE SEQUENCE [LARGE SCALE GENOMIC DNA]</scope>
</reference>
<dbReference type="EMBL" id="BMAT01011947">
    <property type="protein sequence ID" value="GFR82614.1"/>
    <property type="molecule type" value="Genomic_DNA"/>
</dbReference>
<dbReference type="AlphaFoldDB" id="A0AAV4GBD0"/>
<organism evidence="1 2">
    <name type="scientific">Elysia marginata</name>
    <dbReference type="NCBI Taxonomy" id="1093978"/>
    <lineage>
        <taxon>Eukaryota</taxon>
        <taxon>Metazoa</taxon>
        <taxon>Spiralia</taxon>
        <taxon>Lophotrochozoa</taxon>
        <taxon>Mollusca</taxon>
        <taxon>Gastropoda</taxon>
        <taxon>Heterobranchia</taxon>
        <taxon>Euthyneura</taxon>
        <taxon>Panpulmonata</taxon>
        <taxon>Sacoglossa</taxon>
        <taxon>Placobranchoidea</taxon>
        <taxon>Plakobranchidae</taxon>
        <taxon>Elysia</taxon>
    </lineage>
</organism>
<dbReference type="Proteomes" id="UP000762676">
    <property type="component" value="Unassembled WGS sequence"/>
</dbReference>
<evidence type="ECO:0000313" key="1">
    <source>
        <dbReference type="EMBL" id="GFR82614.1"/>
    </source>
</evidence>